<evidence type="ECO:0000256" key="1">
    <source>
        <dbReference type="SAM" id="Phobius"/>
    </source>
</evidence>
<keyword evidence="1" id="KW-0812">Transmembrane</keyword>
<feature type="transmembrane region" description="Helical" evidence="1">
    <location>
        <begin position="6"/>
        <end position="21"/>
    </location>
</feature>
<feature type="transmembrane region" description="Helical" evidence="1">
    <location>
        <begin position="33"/>
        <end position="52"/>
    </location>
</feature>
<comment type="caution">
    <text evidence="2">The sequence shown here is derived from an EMBL/GenBank/DDBJ whole genome shotgun (WGS) entry which is preliminary data.</text>
</comment>
<feature type="transmembrane region" description="Helical" evidence="1">
    <location>
        <begin position="58"/>
        <end position="74"/>
    </location>
</feature>
<keyword evidence="1" id="KW-1133">Transmembrane helix</keyword>
<sequence>MWITYTILAILLLVMTILPKIQHSHWVFRVPEFAKIQITYLILFTFLLGFTIDSTDYLWYYQGFFWFYLFITAIS</sequence>
<accession>A0A432DZ67</accession>
<dbReference type="EMBL" id="RYFC01000001">
    <property type="protein sequence ID" value="RTZ49563.1"/>
    <property type="molecule type" value="Genomic_DNA"/>
</dbReference>
<evidence type="ECO:0000313" key="2">
    <source>
        <dbReference type="EMBL" id="RTZ49563.1"/>
    </source>
</evidence>
<keyword evidence="1" id="KW-0472">Membrane</keyword>
<proteinExistence type="predicted"/>
<reference evidence="2" key="1">
    <citation type="submission" date="2018-12" db="EMBL/GenBank/DDBJ databases">
        <title>Draft Genome Sequence of Chryseobacterium arthrosphaerae strain ED882-96 Isolated from the Blood of a Patient with Liver Cirrhosis in Taiwan.</title>
        <authorList>
            <person name="Lin J.-N."/>
            <person name="Lai C.-H."/>
            <person name="Yang C.-H."/>
            <person name="Huang Y.-H."/>
        </authorList>
    </citation>
    <scope>NUCLEOTIDE SEQUENCE [LARGE SCALE GENOMIC DNA]</scope>
    <source>
        <strain evidence="2">ED882-96</strain>
    </source>
</reference>
<dbReference type="AlphaFoldDB" id="A0A432DZ67"/>
<gene>
    <name evidence="2" type="ORF">EJ377_03570</name>
</gene>
<dbReference type="Proteomes" id="UP000276953">
    <property type="component" value="Unassembled WGS sequence"/>
</dbReference>
<protein>
    <submittedName>
        <fullName evidence="2">Uncharacterized protein</fullName>
    </submittedName>
</protein>
<organism evidence="2">
    <name type="scientific">Chryseobacterium arthrosphaerae</name>
    <dbReference type="NCBI Taxonomy" id="651561"/>
    <lineage>
        <taxon>Bacteria</taxon>
        <taxon>Pseudomonadati</taxon>
        <taxon>Bacteroidota</taxon>
        <taxon>Flavobacteriia</taxon>
        <taxon>Flavobacteriales</taxon>
        <taxon>Weeksellaceae</taxon>
        <taxon>Chryseobacterium group</taxon>
        <taxon>Chryseobacterium</taxon>
    </lineage>
</organism>
<name>A0A432DZ67_9FLAO</name>